<evidence type="ECO:0000313" key="2">
    <source>
        <dbReference type="EMBL" id="HIT43096.1"/>
    </source>
</evidence>
<proteinExistence type="predicted"/>
<comment type="caution">
    <text evidence="2">The sequence shown here is derived from an EMBL/GenBank/DDBJ whole genome shotgun (WGS) entry which is preliminary data.</text>
</comment>
<dbReference type="AlphaFoldDB" id="A0A9D1GLS7"/>
<protein>
    <submittedName>
        <fullName evidence="2">Uncharacterized protein</fullName>
    </submittedName>
</protein>
<gene>
    <name evidence="2" type="ORF">IAB60_13550</name>
</gene>
<sequence>MTNGNVQREKIKETIAVKKKRLDLYYKREEEMLDGGVQSYGQGTRNLSRYNTDLATIRSAISTLEDEIENLEGLLEGKSKRKAVGVVIRDW</sequence>
<keyword evidence="1" id="KW-0175">Coiled coil</keyword>
<evidence type="ECO:0000313" key="3">
    <source>
        <dbReference type="Proteomes" id="UP000886860"/>
    </source>
</evidence>
<name>A0A9D1GLS7_9FIRM</name>
<dbReference type="Proteomes" id="UP000886860">
    <property type="component" value="Unassembled WGS sequence"/>
</dbReference>
<accession>A0A9D1GLS7</accession>
<dbReference type="EMBL" id="DVKS01000225">
    <property type="protein sequence ID" value="HIT43096.1"/>
    <property type="molecule type" value="Genomic_DNA"/>
</dbReference>
<reference evidence="2" key="1">
    <citation type="submission" date="2020-10" db="EMBL/GenBank/DDBJ databases">
        <authorList>
            <person name="Gilroy R."/>
        </authorList>
    </citation>
    <scope>NUCLEOTIDE SEQUENCE</scope>
    <source>
        <strain evidence="2">CHK123-3438</strain>
    </source>
</reference>
<feature type="coiled-coil region" evidence="1">
    <location>
        <begin position="47"/>
        <end position="81"/>
    </location>
</feature>
<reference evidence="2" key="2">
    <citation type="journal article" date="2021" name="PeerJ">
        <title>Extensive microbial diversity within the chicken gut microbiome revealed by metagenomics and culture.</title>
        <authorList>
            <person name="Gilroy R."/>
            <person name="Ravi A."/>
            <person name="Getino M."/>
            <person name="Pursley I."/>
            <person name="Horton D.L."/>
            <person name="Alikhan N.F."/>
            <person name="Baker D."/>
            <person name="Gharbi K."/>
            <person name="Hall N."/>
            <person name="Watson M."/>
            <person name="Adriaenssens E.M."/>
            <person name="Foster-Nyarko E."/>
            <person name="Jarju S."/>
            <person name="Secka A."/>
            <person name="Antonio M."/>
            <person name="Oren A."/>
            <person name="Chaudhuri R.R."/>
            <person name="La Ragione R."/>
            <person name="Hildebrand F."/>
            <person name="Pallen M.J."/>
        </authorList>
    </citation>
    <scope>NUCLEOTIDE SEQUENCE</scope>
    <source>
        <strain evidence="2">CHK123-3438</strain>
    </source>
</reference>
<organism evidence="2 3">
    <name type="scientific">Candidatus Caccovicinus merdipullorum</name>
    <dbReference type="NCBI Taxonomy" id="2840724"/>
    <lineage>
        <taxon>Bacteria</taxon>
        <taxon>Bacillati</taxon>
        <taxon>Bacillota</taxon>
        <taxon>Clostridia</taxon>
        <taxon>Eubacteriales</taxon>
        <taxon>Candidatus Caccovicinus</taxon>
    </lineage>
</organism>
<evidence type="ECO:0000256" key="1">
    <source>
        <dbReference type="SAM" id="Coils"/>
    </source>
</evidence>